<feature type="transmembrane region" description="Helical" evidence="1">
    <location>
        <begin position="6"/>
        <end position="33"/>
    </location>
</feature>
<accession>A0A974PPM3</accession>
<dbReference type="CDD" id="cd01324">
    <property type="entry name" value="cbb3_Oxidase_CcoQ"/>
    <property type="match status" value="1"/>
</dbReference>
<dbReference type="KEGG" id="xdi:EZH22_03275"/>
<name>A0A974PPM3_9HYPH</name>
<proteinExistence type="predicted"/>
<dbReference type="Proteomes" id="UP000596427">
    <property type="component" value="Chromosome"/>
</dbReference>
<reference evidence="2 3" key="1">
    <citation type="submission" date="2020-10" db="EMBL/GenBank/DDBJ databases">
        <title>Degradation of 1,4-Dioxane by Xanthobacter sp. YN2, via a Novel Group-2 Soluble Di-Iron Monooxygenase.</title>
        <authorList>
            <person name="Ma F."/>
            <person name="Wang Y."/>
            <person name="Yang J."/>
            <person name="Guo H."/>
            <person name="Su D."/>
            <person name="Yu L."/>
        </authorList>
    </citation>
    <scope>NUCLEOTIDE SEQUENCE [LARGE SCALE GENOMIC DNA]</scope>
    <source>
        <strain evidence="2 3">YN2</strain>
    </source>
</reference>
<protein>
    <submittedName>
        <fullName evidence="2">Cbb3-type cytochrome c oxidase subunit 3</fullName>
    </submittedName>
</protein>
<organism evidence="2 3">
    <name type="scientific">Xanthobacter dioxanivorans</name>
    <dbReference type="NCBI Taxonomy" id="2528964"/>
    <lineage>
        <taxon>Bacteria</taxon>
        <taxon>Pseudomonadati</taxon>
        <taxon>Pseudomonadota</taxon>
        <taxon>Alphaproteobacteria</taxon>
        <taxon>Hyphomicrobiales</taxon>
        <taxon>Xanthobacteraceae</taxon>
        <taxon>Xanthobacter</taxon>
    </lineage>
</organism>
<evidence type="ECO:0000313" key="2">
    <source>
        <dbReference type="EMBL" id="QRG07439.1"/>
    </source>
</evidence>
<dbReference type="RefSeq" id="WP_203194355.1">
    <property type="nucleotide sequence ID" value="NZ_CP063362.1"/>
</dbReference>
<keyword evidence="1" id="KW-0812">Transmembrane</keyword>
<evidence type="ECO:0000256" key="1">
    <source>
        <dbReference type="SAM" id="Phobius"/>
    </source>
</evidence>
<dbReference type="EMBL" id="CP063362">
    <property type="protein sequence ID" value="QRG07439.1"/>
    <property type="molecule type" value="Genomic_DNA"/>
</dbReference>
<dbReference type="Pfam" id="PF05545">
    <property type="entry name" value="FixQ"/>
    <property type="match status" value="1"/>
</dbReference>
<dbReference type="InterPro" id="IPR008621">
    <property type="entry name" value="Cbb3-typ_cyt_oxidase_comp"/>
</dbReference>
<keyword evidence="3" id="KW-1185">Reference proteome</keyword>
<sequence>MHETYLWLASFAQTGGLLLFVLGFALVIAYAFWPSKTRKKDFDDAANIPLKED</sequence>
<keyword evidence="1" id="KW-0472">Membrane</keyword>
<gene>
    <name evidence="2" type="ORF">EZH22_03275</name>
</gene>
<evidence type="ECO:0000313" key="3">
    <source>
        <dbReference type="Proteomes" id="UP000596427"/>
    </source>
</evidence>
<keyword evidence="1" id="KW-1133">Transmembrane helix</keyword>
<dbReference type="AlphaFoldDB" id="A0A974PPM3"/>